<dbReference type="AlphaFoldDB" id="A0A3D4SVR1"/>
<sequence>MAVSGESAPGPVPGPRPGTPGGSFDAAAFTARIDALLASDATGDEEARLLEDAHRIINDALEGR</sequence>
<evidence type="ECO:0000313" key="3">
    <source>
        <dbReference type="Proteomes" id="UP000261739"/>
    </source>
</evidence>
<dbReference type="EMBL" id="DQID01000020">
    <property type="protein sequence ID" value="HCT13364.1"/>
    <property type="molecule type" value="Genomic_DNA"/>
</dbReference>
<comment type="caution">
    <text evidence="2">The sequence shown here is derived from an EMBL/GenBank/DDBJ whole genome shotgun (WGS) entry which is preliminary data.</text>
</comment>
<evidence type="ECO:0000256" key="1">
    <source>
        <dbReference type="SAM" id="MobiDB-lite"/>
    </source>
</evidence>
<protein>
    <submittedName>
        <fullName evidence="2">Uncharacterized protein</fullName>
    </submittedName>
</protein>
<feature type="region of interest" description="Disordered" evidence="1">
    <location>
        <begin position="1"/>
        <end position="25"/>
    </location>
</feature>
<name>A0A3D4SVR1_9CORY</name>
<reference evidence="2 3" key="1">
    <citation type="journal article" date="2018" name="Nat. Biotechnol.">
        <title>A standardized bacterial taxonomy based on genome phylogeny substantially revises the tree of life.</title>
        <authorList>
            <person name="Parks D.H."/>
            <person name="Chuvochina M."/>
            <person name="Waite D.W."/>
            <person name="Rinke C."/>
            <person name="Skarshewski A."/>
            <person name="Chaumeil P.A."/>
            <person name="Hugenholtz P."/>
        </authorList>
    </citation>
    <scope>NUCLEOTIDE SEQUENCE [LARGE SCALE GENOMIC DNA]</scope>
    <source>
        <strain evidence="2">UBA11247</strain>
    </source>
</reference>
<accession>A0A3D4SVR1</accession>
<dbReference type="STRING" id="863239.GCA_000213935_02790"/>
<gene>
    <name evidence="2" type="ORF">DIW82_00835</name>
</gene>
<organism evidence="2 3">
    <name type="scientific">Corynebacterium nuruki</name>
    <dbReference type="NCBI Taxonomy" id="1032851"/>
    <lineage>
        <taxon>Bacteria</taxon>
        <taxon>Bacillati</taxon>
        <taxon>Actinomycetota</taxon>
        <taxon>Actinomycetes</taxon>
        <taxon>Mycobacteriales</taxon>
        <taxon>Corynebacteriaceae</taxon>
        <taxon>Corynebacterium</taxon>
    </lineage>
</organism>
<dbReference type="Proteomes" id="UP000261739">
    <property type="component" value="Unassembled WGS sequence"/>
</dbReference>
<evidence type="ECO:0000313" key="2">
    <source>
        <dbReference type="EMBL" id="HCT13364.1"/>
    </source>
</evidence>
<proteinExistence type="predicted"/>